<evidence type="ECO:0000313" key="2">
    <source>
        <dbReference type="Proteomes" id="UP000018144"/>
    </source>
</evidence>
<keyword evidence="2" id="KW-1185">Reference proteome</keyword>
<proteinExistence type="predicted"/>
<reference evidence="1 2" key="1">
    <citation type="journal article" date="2013" name="PLoS Genet.">
        <title>The genome and development-dependent transcriptomes of Pyronema confluens: a window into fungal evolution.</title>
        <authorList>
            <person name="Traeger S."/>
            <person name="Altegoer F."/>
            <person name="Freitag M."/>
            <person name="Gabaldon T."/>
            <person name="Kempken F."/>
            <person name="Kumar A."/>
            <person name="Marcet-Houben M."/>
            <person name="Poggeler S."/>
            <person name="Stajich J.E."/>
            <person name="Nowrousian M."/>
        </authorList>
    </citation>
    <scope>NUCLEOTIDE SEQUENCE [LARGE SCALE GENOMIC DNA]</scope>
    <source>
        <strain evidence="2">CBS 100304</strain>
        <tissue evidence="1">Vegetative mycelium</tissue>
    </source>
</reference>
<organism evidence="1 2">
    <name type="scientific">Pyronema omphalodes (strain CBS 100304)</name>
    <name type="common">Pyronema confluens</name>
    <dbReference type="NCBI Taxonomy" id="1076935"/>
    <lineage>
        <taxon>Eukaryota</taxon>
        <taxon>Fungi</taxon>
        <taxon>Dikarya</taxon>
        <taxon>Ascomycota</taxon>
        <taxon>Pezizomycotina</taxon>
        <taxon>Pezizomycetes</taxon>
        <taxon>Pezizales</taxon>
        <taxon>Pyronemataceae</taxon>
        <taxon>Pyronema</taxon>
    </lineage>
</organism>
<accession>U4L432</accession>
<dbReference type="Proteomes" id="UP000018144">
    <property type="component" value="Unassembled WGS sequence"/>
</dbReference>
<gene>
    <name evidence="1" type="ORF">PCON_11143</name>
</gene>
<dbReference type="EMBL" id="HF935626">
    <property type="protein sequence ID" value="CCX11549.1"/>
    <property type="molecule type" value="Genomic_DNA"/>
</dbReference>
<name>U4L432_PYROM</name>
<dbReference type="AlphaFoldDB" id="U4L432"/>
<protein>
    <submittedName>
        <fullName evidence="1">Uncharacterized protein</fullName>
    </submittedName>
</protein>
<sequence>MHRSCLYLSALPDLTNLERCFVRDGTFGSARMTC</sequence>
<evidence type="ECO:0000313" key="1">
    <source>
        <dbReference type="EMBL" id="CCX11549.1"/>
    </source>
</evidence>